<dbReference type="Proteomes" id="UP000522081">
    <property type="component" value="Unassembled WGS sequence"/>
</dbReference>
<proteinExistence type="inferred from homology"/>
<dbReference type="InterPro" id="IPR013249">
    <property type="entry name" value="RNA_pol_sigma70_r4_t2"/>
</dbReference>
<dbReference type="InterPro" id="IPR013324">
    <property type="entry name" value="RNA_pol_sigma_r3/r4-like"/>
</dbReference>
<dbReference type="SUPFAM" id="SSF88659">
    <property type="entry name" value="Sigma3 and sigma4 domains of RNA polymerase sigma factors"/>
    <property type="match status" value="1"/>
</dbReference>
<evidence type="ECO:0000313" key="7">
    <source>
        <dbReference type="EMBL" id="NYH96570.1"/>
    </source>
</evidence>
<gene>
    <name evidence="7" type="ORF">FHS75_002909</name>
</gene>
<dbReference type="InterPro" id="IPR036388">
    <property type="entry name" value="WH-like_DNA-bd_sf"/>
</dbReference>
<sequence length="192" mass="21346">MAQGTDEAAARRQQLVLALERVATGDRDALRQVYEMTSAKLLGIIVRILPDREQAEDVLQDVYFKVWRRAGRYDASLGSPISWLAVIARNAAVDEARRNGRTPASEDGELENIVDDAQLPDDFLCEAEMHAEVRRCLDELEENQRRSIRMAFFGGLTHSQLAEALAVPLGTMKSWIRRGLANLKGCLGHGTA</sequence>
<organism evidence="7 8">
    <name type="scientific">Novosphingobium marinum</name>
    <dbReference type="NCBI Taxonomy" id="1514948"/>
    <lineage>
        <taxon>Bacteria</taxon>
        <taxon>Pseudomonadati</taxon>
        <taxon>Pseudomonadota</taxon>
        <taxon>Alphaproteobacteria</taxon>
        <taxon>Sphingomonadales</taxon>
        <taxon>Sphingomonadaceae</taxon>
        <taxon>Novosphingobium</taxon>
    </lineage>
</organism>
<dbReference type="InterPro" id="IPR007627">
    <property type="entry name" value="RNA_pol_sigma70_r2"/>
</dbReference>
<dbReference type="EMBL" id="JACBZF010000005">
    <property type="protein sequence ID" value="NYH96570.1"/>
    <property type="molecule type" value="Genomic_DNA"/>
</dbReference>
<comment type="similarity">
    <text evidence="1">Belongs to the sigma-70 factor family. ECF subfamily.</text>
</comment>
<dbReference type="GO" id="GO:0016987">
    <property type="term" value="F:sigma factor activity"/>
    <property type="evidence" value="ECO:0007669"/>
    <property type="project" value="UniProtKB-KW"/>
</dbReference>
<dbReference type="RefSeq" id="WP_179408397.1">
    <property type="nucleotide sequence ID" value="NZ_BMGF01000005.1"/>
</dbReference>
<evidence type="ECO:0000256" key="2">
    <source>
        <dbReference type="ARBA" id="ARBA00023015"/>
    </source>
</evidence>
<dbReference type="SUPFAM" id="SSF88946">
    <property type="entry name" value="Sigma2 domain of RNA polymerase sigma factors"/>
    <property type="match status" value="1"/>
</dbReference>
<evidence type="ECO:0000259" key="6">
    <source>
        <dbReference type="Pfam" id="PF08281"/>
    </source>
</evidence>
<keyword evidence="3" id="KW-0731">Sigma factor</keyword>
<protein>
    <submittedName>
        <fullName evidence="7">RNA polymerase sigma-70 factor (ECF subfamily)</fullName>
    </submittedName>
</protein>
<evidence type="ECO:0000256" key="4">
    <source>
        <dbReference type="ARBA" id="ARBA00023163"/>
    </source>
</evidence>
<dbReference type="Pfam" id="PF04542">
    <property type="entry name" value="Sigma70_r2"/>
    <property type="match status" value="1"/>
</dbReference>
<feature type="domain" description="RNA polymerase sigma-70 region 2" evidence="5">
    <location>
        <begin position="34"/>
        <end position="102"/>
    </location>
</feature>
<dbReference type="InterPro" id="IPR013325">
    <property type="entry name" value="RNA_pol_sigma_r2"/>
</dbReference>
<comment type="caution">
    <text evidence="7">The sequence shown here is derived from an EMBL/GenBank/DDBJ whole genome shotgun (WGS) entry which is preliminary data.</text>
</comment>
<dbReference type="AlphaFoldDB" id="A0A7Y9Y068"/>
<dbReference type="Gene3D" id="1.10.10.10">
    <property type="entry name" value="Winged helix-like DNA-binding domain superfamily/Winged helix DNA-binding domain"/>
    <property type="match status" value="1"/>
</dbReference>
<dbReference type="Pfam" id="PF08281">
    <property type="entry name" value="Sigma70_r4_2"/>
    <property type="match status" value="1"/>
</dbReference>
<reference evidence="7 8" key="1">
    <citation type="submission" date="2020-07" db="EMBL/GenBank/DDBJ databases">
        <title>Genomic Encyclopedia of Type Strains, Phase IV (KMG-IV): sequencing the most valuable type-strain genomes for metagenomic binning, comparative biology and taxonomic classification.</title>
        <authorList>
            <person name="Goeker M."/>
        </authorList>
    </citation>
    <scope>NUCLEOTIDE SEQUENCE [LARGE SCALE GENOMIC DNA]</scope>
    <source>
        <strain evidence="7 8">DSM 29043</strain>
    </source>
</reference>
<evidence type="ECO:0000313" key="8">
    <source>
        <dbReference type="Proteomes" id="UP000522081"/>
    </source>
</evidence>
<dbReference type="Gene3D" id="1.10.1740.10">
    <property type="match status" value="1"/>
</dbReference>
<dbReference type="CDD" id="cd06171">
    <property type="entry name" value="Sigma70_r4"/>
    <property type="match status" value="1"/>
</dbReference>
<keyword evidence="2" id="KW-0805">Transcription regulation</keyword>
<evidence type="ECO:0000259" key="5">
    <source>
        <dbReference type="Pfam" id="PF04542"/>
    </source>
</evidence>
<accession>A0A7Y9Y068</accession>
<dbReference type="PANTHER" id="PTHR43133">
    <property type="entry name" value="RNA POLYMERASE ECF-TYPE SIGMA FACTO"/>
    <property type="match status" value="1"/>
</dbReference>
<feature type="domain" description="RNA polymerase sigma factor 70 region 4 type 2" evidence="6">
    <location>
        <begin position="131"/>
        <end position="183"/>
    </location>
</feature>
<keyword evidence="4" id="KW-0804">Transcription</keyword>
<dbReference type="GO" id="GO:0003677">
    <property type="term" value="F:DNA binding"/>
    <property type="evidence" value="ECO:0007669"/>
    <property type="project" value="InterPro"/>
</dbReference>
<dbReference type="NCBIfam" id="TIGR02937">
    <property type="entry name" value="sigma70-ECF"/>
    <property type="match status" value="1"/>
</dbReference>
<name>A0A7Y9Y068_9SPHN</name>
<dbReference type="InterPro" id="IPR014284">
    <property type="entry name" value="RNA_pol_sigma-70_dom"/>
</dbReference>
<dbReference type="PANTHER" id="PTHR43133:SF62">
    <property type="entry name" value="RNA POLYMERASE SIGMA FACTOR SIGZ"/>
    <property type="match status" value="1"/>
</dbReference>
<evidence type="ECO:0000256" key="3">
    <source>
        <dbReference type="ARBA" id="ARBA00023082"/>
    </source>
</evidence>
<evidence type="ECO:0000256" key="1">
    <source>
        <dbReference type="ARBA" id="ARBA00010641"/>
    </source>
</evidence>
<dbReference type="GO" id="GO:0006352">
    <property type="term" value="P:DNA-templated transcription initiation"/>
    <property type="evidence" value="ECO:0007669"/>
    <property type="project" value="InterPro"/>
</dbReference>
<dbReference type="InterPro" id="IPR039425">
    <property type="entry name" value="RNA_pol_sigma-70-like"/>
</dbReference>
<keyword evidence="8" id="KW-1185">Reference proteome</keyword>